<keyword evidence="3" id="KW-1185">Reference proteome</keyword>
<organism evidence="2 3">
    <name type="scientific">Boletus edulis BED1</name>
    <dbReference type="NCBI Taxonomy" id="1328754"/>
    <lineage>
        <taxon>Eukaryota</taxon>
        <taxon>Fungi</taxon>
        <taxon>Dikarya</taxon>
        <taxon>Basidiomycota</taxon>
        <taxon>Agaricomycotina</taxon>
        <taxon>Agaricomycetes</taxon>
        <taxon>Agaricomycetidae</taxon>
        <taxon>Boletales</taxon>
        <taxon>Boletineae</taxon>
        <taxon>Boletaceae</taxon>
        <taxon>Boletoideae</taxon>
        <taxon>Boletus</taxon>
    </lineage>
</organism>
<comment type="caution">
    <text evidence="2">The sequence shown here is derived from an EMBL/GenBank/DDBJ whole genome shotgun (WGS) entry which is preliminary data.</text>
</comment>
<name>A0AAD4C933_BOLED</name>
<sequence>MSSFILAGAYILRKLADIIVNIYSYFVDASSFPPQVPSLLAGYDNGLLYMLNPCAFLSRCRALSISGGKFAPANLQLYLSHLPDSLHLPEPIQATYPFDLFEISPEDLEDYGETGAVNRELEIAFGSRHNGPIVFVERGPVLVQVVDILRTYLQKDPNSAVLQKWVDDLTTSAKLCFSHDNIPLPTASGPGQPMELRGTSCAGGPSTTRVVAPSTASKKSLRSVQKLDSKKISDTNDLAYEDIPELEDPRKGGAKLLPLLLQVSVHCHVKDKPSEERARCIGSRLCHTSWKWPRARQRILDHASKCGYIEAKLRDAAVVELARKAAGPAIVIPDERVDGDQPSSQKSHSQVAATTVTSSKLTTATSSASQKMMESFQAKGKKVMLENGDYAVMKFFVCCGIPPSVANAKEFKEMVAVLAGQRGYTPPSSTKLEKTLIVNEVLQ</sequence>
<gene>
    <name evidence="2" type="ORF">L210DRAFT_3640229</name>
</gene>
<dbReference type="AlphaFoldDB" id="A0AAD4C933"/>
<feature type="region of interest" description="Disordered" evidence="1">
    <location>
        <begin position="333"/>
        <end position="355"/>
    </location>
</feature>
<accession>A0AAD4C933</accession>
<dbReference type="EMBL" id="WHUW01000002">
    <property type="protein sequence ID" value="KAF8451152.1"/>
    <property type="molecule type" value="Genomic_DNA"/>
</dbReference>
<proteinExistence type="predicted"/>
<reference evidence="2" key="2">
    <citation type="journal article" date="2020" name="Nat. Commun.">
        <title>Large-scale genome sequencing of mycorrhizal fungi provides insights into the early evolution of symbiotic traits.</title>
        <authorList>
            <person name="Miyauchi S."/>
            <person name="Kiss E."/>
            <person name="Kuo A."/>
            <person name="Drula E."/>
            <person name="Kohler A."/>
            <person name="Sanchez-Garcia M."/>
            <person name="Morin E."/>
            <person name="Andreopoulos B."/>
            <person name="Barry K.W."/>
            <person name="Bonito G."/>
            <person name="Buee M."/>
            <person name="Carver A."/>
            <person name="Chen C."/>
            <person name="Cichocki N."/>
            <person name="Clum A."/>
            <person name="Culley D."/>
            <person name="Crous P.W."/>
            <person name="Fauchery L."/>
            <person name="Girlanda M."/>
            <person name="Hayes R.D."/>
            <person name="Keri Z."/>
            <person name="LaButti K."/>
            <person name="Lipzen A."/>
            <person name="Lombard V."/>
            <person name="Magnuson J."/>
            <person name="Maillard F."/>
            <person name="Murat C."/>
            <person name="Nolan M."/>
            <person name="Ohm R.A."/>
            <person name="Pangilinan J."/>
            <person name="Pereira M.F."/>
            <person name="Perotto S."/>
            <person name="Peter M."/>
            <person name="Pfister S."/>
            <person name="Riley R."/>
            <person name="Sitrit Y."/>
            <person name="Stielow J.B."/>
            <person name="Szollosi G."/>
            <person name="Zifcakova L."/>
            <person name="Stursova M."/>
            <person name="Spatafora J.W."/>
            <person name="Tedersoo L."/>
            <person name="Vaario L.M."/>
            <person name="Yamada A."/>
            <person name="Yan M."/>
            <person name="Wang P."/>
            <person name="Xu J."/>
            <person name="Bruns T."/>
            <person name="Baldrian P."/>
            <person name="Vilgalys R."/>
            <person name="Dunand C."/>
            <person name="Henrissat B."/>
            <person name="Grigoriev I.V."/>
            <person name="Hibbett D."/>
            <person name="Nagy L.G."/>
            <person name="Martin F.M."/>
        </authorList>
    </citation>
    <scope>NUCLEOTIDE SEQUENCE</scope>
    <source>
        <strain evidence="2">BED1</strain>
    </source>
</reference>
<evidence type="ECO:0000313" key="3">
    <source>
        <dbReference type="Proteomes" id="UP001194468"/>
    </source>
</evidence>
<reference evidence="2" key="1">
    <citation type="submission" date="2019-10" db="EMBL/GenBank/DDBJ databases">
        <authorList>
            <consortium name="DOE Joint Genome Institute"/>
            <person name="Kuo A."/>
            <person name="Miyauchi S."/>
            <person name="Kiss E."/>
            <person name="Drula E."/>
            <person name="Kohler A."/>
            <person name="Sanchez-Garcia M."/>
            <person name="Andreopoulos B."/>
            <person name="Barry K.W."/>
            <person name="Bonito G."/>
            <person name="Buee M."/>
            <person name="Carver A."/>
            <person name="Chen C."/>
            <person name="Cichocki N."/>
            <person name="Clum A."/>
            <person name="Culley D."/>
            <person name="Crous P.W."/>
            <person name="Fauchery L."/>
            <person name="Girlanda M."/>
            <person name="Hayes R."/>
            <person name="Keri Z."/>
            <person name="LaButti K."/>
            <person name="Lipzen A."/>
            <person name="Lombard V."/>
            <person name="Magnuson J."/>
            <person name="Maillard F."/>
            <person name="Morin E."/>
            <person name="Murat C."/>
            <person name="Nolan M."/>
            <person name="Ohm R."/>
            <person name="Pangilinan J."/>
            <person name="Pereira M."/>
            <person name="Perotto S."/>
            <person name="Peter M."/>
            <person name="Riley R."/>
            <person name="Sitrit Y."/>
            <person name="Stielow B."/>
            <person name="Szollosi G."/>
            <person name="Zifcakova L."/>
            <person name="Stursova M."/>
            <person name="Spatafora J.W."/>
            <person name="Tedersoo L."/>
            <person name="Vaario L.-M."/>
            <person name="Yamada A."/>
            <person name="Yan M."/>
            <person name="Wang P."/>
            <person name="Xu J."/>
            <person name="Bruns T."/>
            <person name="Baldrian P."/>
            <person name="Vilgalys R."/>
            <person name="Henrissat B."/>
            <person name="Grigoriev I.V."/>
            <person name="Hibbett D."/>
            <person name="Nagy L.G."/>
            <person name="Martin F.M."/>
        </authorList>
    </citation>
    <scope>NUCLEOTIDE SEQUENCE</scope>
    <source>
        <strain evidence="2">BED1</strain>
    </source>
</reference>
<feature type="compositionally biased region" description="Polar residues" evidence="1">
    <location>
        <begin position="341"/>
        <end position="351"/>
    </location>
</feature>
<evidence type="ECO:0000256" key="1">
    <source>
        <dbReference type="SAM" id="MobiDB-lite"/>
    </source>
</evidence>
<dbReference type="Proteomes" id="UP001194468">
    <property type="component" value="Unassembled WGS sequence"/>
</dbReference>
<protein>
    <submittedName>
        <fullName evidence="2">Uncharacterized protein</fullName>
    </submittedName>
</protein>
<evidence type="ECO:0000313" key="2">
    <source>
        <dbReference type="EMBL" id="KAF8451152.1"/>
    </source>
</evidence>